<feature type="region of interest" description="Disordered" evidence="8">
    <location>
        <begin position="87"/>
        <end position="140"/>
    </location>
</feature>
<comment type="function">
    <text evidence="1">Involved in nucleolar integrity and required for processing of the pre-rRNA for the 60S ribosome subunit.</text>
</comment>
<dbReference type="GO" id="GO:0006364">
    <property type="term" value="P:rRNA processing"/>
    <property type="evidence" value="ECO:0007669"/>
    <property type="project" value="UniProtKB-KW"/>
</dbReference>
<dbReference type="AlphaFoldDB" id="A0A1M2VAH8"/>
<sequence length="182" mass="20032">MSESELNLQLPADPPVQSTSTSAGDATVVALAHSVSGRVSGKAWKVPKTATVRSHLPEGVKTKKWEERMEKTRKEQAIKKLQSELKQEKVDDLKRYAPSPSLCSTQSDVPAPPAAARSPRSGKRPLKSGSGSRRRRRRCAPANVPVRCYAIAHLRGIPLLQMGARRAARLRRKMGRTKKISH</sequence>
<organism evidence="9 10">
    <name type="scientific">Trametes pubescens</name>
    <name type="common">White-rot fungus</name>
    <dbReference type="NCBI Taxonomy" id="154538"/>
    <lineage>
        <taxon>Eukaryota</taxon>
        <taxon>Fungi</taxon>
        <taxon>Dikarya</taxon>
        <taxon>Basidiomycota</taxon>
        <taxon>Agaricomycotina</taxon>
        <taxon>Agaricomycetes</taxon>
        <taxon>Polyporales</taxon>
        <taxon>Polyporaceae</taxon>
        <taxon>Trametes</taxon>
    </lineage>
</organism>
<evidence type="ECO:0000256" key="8">
    <source>
        <dbReference type="SAM" id="MobiDB-lite"/>
    </source>
</evidence>
<keyword evidence="10" id="KW-1185">Reference proteome</keyword>
<protein>
    <recommendedName>
        <fullName evidence="11">rRNA-processing protein</fullName>
    </recommendedName>
</protein>
<keyword evidence="7" id="KW-0539">Nucleus</keyword>
<accession>A0A1M2VAH8</accession>
<dbReference type="EMBL" id="MNAD01001539">
    <property type="protein sequence ID" value="OJT04535.1"/>
    <property type="molecule type" value="Genomic_DNA"/>
</dbReference>
<feature type="region of interest" description="Disordered" evidence="8">
    <location>
        <begin position="1"/>
        <end position="23"/>
    </location>
</feature>
<keyword evidence="4" id="KW-0690">Ribosome biogenesis</keyword>
<name>A0A1M2VAH8_TRAPU</name>
<evidence type="ECO:0000313" key="10">
    <source>
        <dbReference type="Proteomes" id="UP000184267"/>
    </source>
</evidence>
<proteinExistence type="inferred from homology"/>
<keyword evidence="5" id="KW-0698">rRNA processing</keyword>
<feature type="compositionally biased region" description="Basic residues" evidence="8">
    <location>
        <begin position="120"/>
        <end position="139"/>
    </location>
</feature>
<dbReference type="InterPro" id="IPR005579">
    <property type="entry name" value="Cgr1-like"/>
</dbReference>
<evidence type="ECO:0000256" key="5">
    <source>
        <dbReference type="ARBA" id="ARBA00022552"/>
    </source>
</evidence>
<evidence type="ECO:0000256" key="3">
    <source>
        <dbReference type="ARBA" id="ARBA00007869"/>
    </source>
</evidence>
<evidence type="ECO:0000256" key="2">
    <source>
        <dbReference type="ARBA" id="ARBA00004604"/>
    </source>
</evidence>
<comment type="caution">
    <text evidence="9">The sequence shown here is derived from an EMBL/GenBank/DDBJ whole genome shotgun (WGS) entry which is preliminary data.</text>
</comment>
<dbReference type="Proteomes" id="UP000184267">
    <property type="component" value="Unassembled WGS sequence"/>
</dbReference>
<evidence type="ECO:0000256" key="1">
    <source>
        <dbReference type="ARBA" id="ARBA00004090"/>
    </source>
</evidence>
<dbReference type="OrthoDB" id="277961at2759"/>
<evidence type="ECO:0000256" key="4">
    <source>
        <dbReference type="ARBA" id="ARBA00022517"/>
    </source>
</evidence>
<evidence type="ECO:0000256" key="6">
    <source>
        <dbReference type="ARBA" id="ARBA00023054"/>
    </source>
</evidence>
<reference evidence="9 10" key="1">
    <citation type="submission" date="2016-10" db="EMBL/GenBank/DDBJ databases">
        <title>Genome sequence of the basidiomycete white-rot fungus Trametes pubescens.</title>
        <authorList>
            <person name="Makela M.R."/>
            <person name="Granchi Z."/>
            <person name="Peng M."/>
            <person name="De Vries R.P."/>
            <person name="Grigoriev I."/>
            <person name="Riley R."/>
            <person name="Hilden K."/>
        </authorList>
    </citation>
    <scope>NUCLEOTIDE SEQUENCE [LARGE SCALE GENOMIC DNA]</scope>
    <source>
        <strain evidence="9 10">FBCC735</strain>
    </source>
</reference>
<gene>
    <name evidence="9" type="ORF">TRAPUB_4805</name>
</gene>
<evidence type="ECO:0000256" key="7">
    <source>
        <dbReference type="ARBA" id="ARBA00023242"/>
    </source>
</evidence>
<evidence type="ECO:0000313" key="9">
    <source>
        <dbReference type="EMBL" id="OJT04535.1"/>
    </source>
</evidence>
<evidence type="ECO:0008006" key="11">
    <source>
        <dbReference type="Google" id="ProtNLM"/>
    </source>
</evidence>
<comment type="subcellular location">
    <subcellularLocation>
        <location evidence="2">Nucleus</location>
        <location evidence="2">Nucleolus</location>
    </subcellularLocation>
</comment>
<comment type="similarity">
    <text evidence="3">Belongs to the CGR1 family.</text>
</comment>
<keyword evidence="6" id="KW-0175">Coiled coil</keyword>
<dbReference type="Pfam" id="PF03879">
    <property type="entry name" value="Cgr1"/>
    <property type="match status" value="1"/>
</dbReference>
<dbReference type="GO" id="GO:0005730">
    <property type="term" value="C:nucleolus"/>
    <property type="evidence" value="ECO:0007669"/>
    <property type="project" value="UniProtKB-SubCell"/>
</dbReference>